<organism evidence="2 3">
    <name type="scientific">Hermetia illucens</name>
    <name type="common">Black soldier fly</name>
    <dbReference type="NCBI Taxonomy" id="343691"/>
    <lineage>
        <taxon>Eukaryota</taxon>
        <taxon>Metazoa</taxon>
        <taxon>Ecdysozoa</taxon>
        <taxon>Arthropoda</taxon>
        <taxon>Hexapoda</taxon>
        <taxon>Insecta</taxon>
        <taxon>Pterygota</taxon>
        <taxon>Neoptera</taxon>
        <taxon>Endopterygota</taxon>
        <taxon>Diptera</taxon>
        <taxon>Brachycera</taxon>
        <taxon>Stratiomyomorpha</taxon>
        <taxon>Stratiomyidae</taxon>
        <taxon>Hermetiinae</taxon>
        <taxon>Hermetia</taxon>
    </lineage>
</organism>
<dbReference type="Proteomes" id="UP000594454">
    <property type="component" value="Chromosome 2"/>
</dbReference>
<evidence type="ECO:0000313" key="3">
    <source>
        <dbReference type="Proteomes" id="UP000594454"/>
    </source>
</evidence>
<keyword evidence="3" id="KW-1185">Reference proteome</keyword>
<proteinExistence type="predicted"/>
<evidence type="ECO:0000256" key="1">
    <source>
        <dbReference type="SAM" id="MobiDB-lite"/>
    </source>
</evidence>
<feature type="compositionally biased region" description="Basic and acidic residues" evidence="1">
    <location>
        <begin position="131"/>
        <end position="144"/>
    </location>
</feature>
<gene>
    <name evidence="2" type="ORF">HERILL_LOCUS4919</name>
</gene>
<feature type="region of interest" description="Disordered" evidence="1">
    <location>
        <begin position="107"/>
        <end position="163"/>
    </location>
</feature>
<reference evidence="2 3" key="1">
    <citation type="submission" date="2020-11" db="EMBL/GenBank/DDBJ databases">
        <authorList>
            <person name="Wallbank WR R."/>
            <person name="Pardo Diaz C."/>
            <person name="Kozak K."/>
            <person name="Martin S."/>
            <person name="Jiggins C."/>
            <person name="Moest M."/>
            <person name="Warren A I."/>
            <person name="Generalovic N T."/>
            <person name="Byers J.R.P. K."/>
            <person name="Montejo-Kovacevich G."/>
            <person name="Yen C E."/>
        </authorList>
    </citation>
    <scope>NUCLEOTIDE SEQUENCE [LARGE SCALE GENOMIC DNA]</scope>
</reference>
<sequence>MEDERRRKLTVQGLGTPVPAAFGSEQAGSWSSISLDRIASVVDNLATLAYNATSDLDLEKEVFKRSTTLPRTPITSRNKDELKAAFWTTKTVTTPTAHVQDARQQEVLQEQGRDPFRRSSSTLRSPPMRKTMKDKVQAKSEGPCKRSNLAGTYREQSPDPEELPFTQLGAKIVELSEFIKDKHNVHQAIKNMVRAIRVLYNRSQMEKKNNKNTPNPAVPTVSQATQVTPNRTTIEFQRNKRVREKEGFL</sequence>
<accession>A0A7R8UJ59</accession>
<name>A0A7R8UJ59_HERIL</name>
<dbReference type="InParanoid" id="A0A7R8UJ59"/>
<evidence type="ECO:0000313" key="2">
    <source>
        <dbReference type="EMBL" id="CAD7081830.1"/>
    </source>
</evidence>
<dbReference type="AlphaFoldDB" id="A0A7R8UJ59"/>
<protein>
    <submittedName>
        <fullName evidence="2">Uncharacterized protein</fullName>
    </submittedName>
</protein>
<dbReference type="EMBL" id="LR899010">
    <property type="protein sequence ID" value="CAD7081830.1"/>
    <property type="molecule type" value="Genomic_DNA"/>
</dbReference>